<dbReference type="Proteomes" id="UP000176787">
    <property type="component" value="Unassembled WGS sequence"/>
</dbReference>
<proteinExistence type="predicted"/>
<organism evidence="2 3">
    <name type="scientific">Candidatus Niyogibacteria bacterium RIFCSPLOWO2_12_FULL_41_13</name>
    <dbReference type="NCBI Taxonomy" id="1801726"/>
    <lineage>
        <taxon>Bacteria</taxon>
        <taxon>Candidatus Niyogiibacteriota</taxon>
    </lineage>
</organism>
<reference evidence="2 3" key="1">
    <citation type="journal article" date="2016" name="Nat. Commun.">
        <title>Thousands of microbial genomes shed light on interconnected biogeochemical processes in an aquifer system.</title>
        <authorList>
            <person name="Anantharaman K."/>
            <person name="Brown C.T."/>
            <person name="Hug L.A."/>
            <person name="Sharon I."/>
            <person name="Castelle C.J."/>
            <person name="Probst A.J."/>
            <person name="Thomas B.C."/>
            <person name="Singh A."/>
            <person name="Wilkins M.J."/>
            <person name="Karaoz U."/>
            <person name="Brodie E.L."/>
            <person name="Williams K.H."/>
            <person name="Hubbard S.S."/>
            <person name="Banfield J.F."/>
        </authorList>
    </citation>
    <scope>NUCLEOTIDE SEQUENCE [LARGE SCALE GENOMIC DNA]</scope>
</reference>
<sequence>MDEEKERPRYHPPSAELRGKQPARPVRDPHQDAADTDGVLSLTGLGLSGFKYSQLAEVGQLSFVKALASPKPTAERGSAGRRGRKKREFDLSSLYLL</sequence>
<dbReference type="STRING" id="1801726.A3H02_00645"/>
<evidence type="ECO:0000313" key="3">
    <source>
        <dbReference type="Proteomes" id="UP000176787"/>
    </source>
</evidence>
<comment type="caution">
    <text evidence="2">The sequence shown here is derived from an EMBL/GenBank/DDBJ whole genome shotgun (WGS) entry which is preliminary data.</text>
</comment>
<dbReference type="AlphaFoldDB" id="A0A1G2F487"/>
<dbReference type="EMBL" id="MHMS01000008">
    <property type="protein sequence ID" value="OGZ32408.1"/>
    <property type="molecule type" value="Genomic_DNA"/>
</dbReference>
<evidence type="ECO:0000313" key="2">
    <source>
        <dbReference type="EMBL" id="OGZ32408.1"/>
    </source>
</evidence>
<accession>A0A1G2F487</accession>
<feature type="region of interest" description="Disordered" evidence="1">
    <location>
        <begin position="1"/>
        <end position="37"/>
    </location>
</feature>
<feature type="region of interest" description="Disordered" evidence="1">
    <location>
        <begin position="68"/>
        <end position="97"/>
    </location>
</feature>
<name>A0A1G2F487_9BACT</name>
<evidence type="ECO:0000256" key="1">
    <source>
        <dbReference type="SAM" id="MobiDB-lite"/>
    </source>
</evidence>
<gene>
    <name evidence="2" type="ORF">A3H02_00645</name>
</gene>
<protein>
    <submittedName>
        <fullName evidence="2">Uncharacterized protein</fullName>
    </submittedName>
</protein>